<dbReference type="EMBL" id="JAKKPZ010000285">
    <property type="protein sequence ID" value="KAI1697138.1"/>
    <property type="molecule type" value="Genomic_DNA"/>
</dbReference>
<evidence type="ECO:0000256" key="1">
    <source>
        <dbReference type="SAM" id="SignalP"/>
    </source>
</evidence>
<evidence type="ECO:0000313" key="3">
    <source>
        <dbReference type="Proteomes" id="UP001201812"/>
    </source>
</evidence>
<keyword evidence="3" id="KW-1185">Reference proteome</keyword>
<reference evidence="2" key="1">
    <citation type="submission" date="2022-01" db="EMBL/GenBank/DDBJ databases">
        <title>Genome Sequence Resource for Two Populations of Ditylenchus destructor, the Migratory Endoparasitic Phytonematode.</title>
        <authorList>
            <person name="Zhang H."/>
            <person name="Lin R."/>
            <person name="Xie B."/>
        </authorList>
    </citation>
    <scope>NUCLEOTIDE SEQUENCE</scope>
    <source>
        <strain evidence="2">BazhouSP</strain>
    </source>
</reference>
<name>A0AAD4MJA1_9BILA</name>
<organism evidence="2 3">
    <name type="scientific">Ditylenchus destructor</name>
    <dbReference type="NCBI Taxonomy" id="166010"/>
    <lineage>
        <taxon>Eukaryota</taxon>
        <taxon>Metazoa</taxon>
        <taxon>Ecdysozoa</taxon>
        <taxon>Nematoda</taxon>
        <taxon>Chromadorea</taxon>
        <taxon>Rhabditida</taxon>
        <taxon>Tylenchina</taxon>
        <taxon>Tylenchomorpha</taxon>
        <taxon>Sphaerularioidea</taxon>
        <taxon>Anguinidae</taxon>
        <taxon>Anguininae</taxon>
        <taxon>Ditylenchus</taxon>
    </lineage>
</organism>
<dbReference type="Proteomes" id="UP001201812">
    <property type="component" value="Unassembled WGS sequence"/>
</dbReference>
<gene>
    <name evidence="2" type="ORF">DdX_18667</name>
</gene>
<feature type="signal peptide" evidence="1">
    <location>
        <begin position="1"/>
        <end position="16"/>
    </location>
</feature>
<evidence type="ECO:0000313" key="2">
    <source>
        <dbReference type="EMBL" id="KAI1697138.1"/>
    </source>
</evidence>
<accession>A0AAD4MJA1</accession>
<evidence type="ECO:0008006" key="4">
    <source>
        <dbReference type="Google" id="ProtNLM"/>
    </source>
</evidence>
<comment type="caution">
    <text evidence="2">The sequence shown here is derived from an EMBL/GenBank/DDBJ whole genome shotgun (WGS) entry which is preliminary data.</text>
</comment>
<dbReference type="AlphaFoldDB" id="A0AAD4MJA1"/>
<protein>
    <recommendedName>
        <fullName evidence="4">Secreted protein</fullName>
    </recommendedName>
</protein>
<keyword evidence="1" id="KW-0732">Signal</keyword>
<sequence>MLKLLAYFALLNGLSATTIDSWKGLSKAVPEAELKSYDDAVASFHNLTEGHNYSFPNENDEQFLCFDLDPPGTSRKSGMKNDSQDFLVAVYNALKKNKSGDYVFDLAAVATDLVYKLKIEGNVFEMIAKMIGVKFEKKAGKVRRKTLHSKKDGLVYDIKDIPVGIKAIEAGIKLYTFLGRHLLEQVKKADVEIEDLETLDERQQLAYGDEYVREKELSYYRELLQDLKKMMRFVEHSIDGLKKEHPSK</sequence>
<proteinExistence type="predicted"/>
<feature type="chain" id="PRO_5042066000" description="Secreted protein" evidence="1">
    <location>
        <begin position="17"/>
        <end position="248"/>
    </location>
</feature>